<evidence type="ECO:0000313" key="7">
    <source>
        <dbReference type="EMBL" id="MDN4367875.1"/>
    </source>
</evidence>
<dbReference type="RefSeq" id="WP_301146999.1">
    <property type="nucleotide sequence ID" value="NZ_JBBFZP010000001.1"/>
</dbReference>
<dbReference type="Proteomes" id="UP001169985">
    <property type="component" value="Unassembled WGS sequence"/>
</dbReference>
<dbReference type="InterPro" id="IPR036937">
    <property type="entry name" value="Adhesion_dom_fimbrial_sf"/>
</dbReference>
<organism evidence="7 8">
    <name type="scientific">Citrobacter portucalensis</name>
    <dbReference type="NCBI Taxonomy" id="1639133"/>
    <lineage>
        <taxon>Bacteria</taxon>
        <taxon>Pseudomonadati</taxon>
        <taxon>Pseudomonadota</taxon>
        <taxon>Gammaproteobacteria</taxon>
        <taxon>Enterobacterales</taxon>
        <taxon>Enterobacteriaceae</taxon>
        <taxon>Citrobacter</taxon>
        <taxon>Citrobacter freundii complex</taxon>
    </lineage>
</organism>
<dbReference type="InterPro" id="IPR000259">
    <property type="entry name" value="Adhesion_dom_fimbrial"/>
</dbReference>
<dbReference type="InterPro" id="IPR008966">
    <property type="entry name" value="Adhesion_dom_sf"/>
</dbReference>
<dbReference type="PANTHER" id="PTHR33420:SF12">
    <property type="entry name" value="FIMBRIN-LIKE PROTEIN FIMI-RELATED"/>
    <property type="match status" value="1"/>
</dbReference>
<feature type="domain" description="Fimbrial-type adhesion" evidence="6">
    <location>
        <begin position="69"/>
        <end position="197"/>
    </location>
</feature>
<evidence type="ECO:0000313" key="8">
    <source>
        <dbReference type="Proteomes" id="UP001169985"/>
    </source>
</evidence>
<name>A0AAW7LP81_9ENTR</name>
<dbReference type="GO" id="GO:0009289">
    <property type="term" value="C:pilus"/>
    <property type="evidence" value="ECO:0007669"/>
    <property type="project" value="UniProtKB-SubCell"/>
</dbReference>
<dbReference type="AlphaFoldDB" id="A0AAW7LP81"/>
<dbReference type="NCBIfam" id="NF011776">
    <property type="entry name" value="PRK15239.1"/>
    <property type="match status" value="1"/>
</dbReference>
<protein>
    <submittedName>
        <fullName evidence="7">Fimbrial protein</fullName>
    </submittedName>
</protein>
<accession>A0AAW7LP81</accession>
<evidence type="ECO:0000256" key="1">
    <source>
        <dbReference type="ARBA" id="ARBA00004561"/>
    </source>
</evidence>
<comment type="subcellular location">
    <subcellularLocation>
        <location evidence="1">Fimbrium</location>
    </subcellularLocation>
</comment>
<comment type="caution">
    <text evidence="7">The sequence shown here is derived from an EMBL/GenBank/DDBJ whole genome shotgun (WGS) entry which is preliminary data.</text>
</comment>
<keyword evidence="4" id="KW-0281">Fimbrium</keyword>
<proteinExistence type="inferred from homology"/>
<gene>
    <name evidence="7" type="ORF">PEY55_06230</name>
</gene>
<dbReference type="SUPFAM" id="SSF49401">
    <property type="entry name" value="Bacterial adhesins"/>
    <property type="match status" value="1"/>
</dbReference>
<evidence type="ECO:0000256" key="5">
    <source>
        <dbReference type="SAM" id="SignalP"/>
    </source>
</evidence>
<feature type="signal peptide" evidence="5">
    <location>
        <begin position="1"/>
        <end position="21"/>
    </location>
</feature>
<dbReference type="InterPro" id="IPR050263">
    <property type="entry name" value="Bact_Fimbrial_Adh_Pro"/>
</dbReference>
<dbReference type="EMBL" id="JAQIHS010000006">
    <property type="protein sequence ID" value="MDN4367875.1"/>
    <property type="molecule type" value="Genomic_DNA"/>
</dbReference>
<evidence type="ECO:0000259" key="6">
    <source>
        <dbReference type="Pfam" id="PF00419"/>
    </source>
</evidence>
<keyword evidence="3 5" id="KW-0732">Signal</keyword>
<dbReference type="Pfam" id="PF00419">
    <property type="entry name" value="Fimbrial"/>
    <property type="match status" value="1"/>
</dbReference>
<reference evidence="7" key="2">
    <citation type="submission" date="2023-01" db="EMBL/GenBank/DDBJ databases">
        <authorList>
            <person name="Hamerlinck H."/>
            <person name="Aerssens A."/>
            <person name="Boelens J."/>
            <person name="Messiaen A.-S."/>
            <person name="Vandendriessche S."/>
            <person name="Velghe A."/>
            <person name="Verhasselt B."/>
            <person name="Leroux-Roels I."/>
        </authorList>
    </citation>
    <scope>NUCLEOTIDE SEQUENCE</scope>
    <source>
        <strain evidence="7">UZG-GERCF-220920-Env23</strain>
    </source>
</reference>
<evidence type="ECO:0000256" key="2">
    <source>
        <dbReference type="ARBA" id="ARBA00006671"/>
    </source>
</evidence>
<feature type="chain" id="PRO_5043577684" evidence="5">
    <location>
        <begin position="22"/>
        <end position="197"/>
    </location>
</feature>
<dbReference type="GO" id="GO:0043709">
    <property type="term" value="P:cell adhesion involved in single-species biofilm formation"/>
    <property type="evidence" value="ECO:0007669"/>
    <property type="project" value="TreeGrafter"/>
</dbReference>
<sequence length="197" mass="20371">MKKAILAAAMVMAMGSTSAMAADAEGGQLNFHGLVSATTCSKVVSTSRGDESTDGNIYLETATPADITTEVADATYGAKAEPFSIVLNCKDASEVTTGTKASLSMVSSFGNTKGTLDNDTNLTAAGMAAAKNVNIAIHDADTKTLMKVDGADVHEATFDASQVATYHFVASYVKANGIDDVTPGHVTTNAMYTFTYQ</sequence>
<comment type="similarity">
    <text evidence="2">Belongs to the fimbrial protein family.</text>
</comment>
<reference evidence="7" key="1">
    <citation type="journal article" date="2023" name="Antimicrob Resist Infect Control">
        <title>Sanitary installations and wastewater plumbing as reservoir for the long-term circulation and transmission of carbapenemase producing Citrobacter freundii clones in a hospital setting.</title>
        <authorList>
            <person name="Hamerlinck H."/>
            <person name="Aerssens A."/>
            <person name="Boelens J."/>
            <person name="Dehaene A."/>
            <person name="McMahon M."/>
            <person name="Messiaen A.S."/>
            <person name="Vandendriessche S."/>
            <person name="Velghe A."/>
            <person name="Leroux-Roels I."/>
            <person name="Verhasselt B."/>
        </authorList>
    </citation>
    <scope>NUCLEOTIDE SEQUENCE</scope>
    <source>
        <strain evidence="7">UZG-GERCF-220920-Env23</strain>
    </source>
</reference>
<dbReference type="PANTHER" id="PTHR33420">
    <property type="entry name" value="FIMBRIAL SUBUNIT ELFA-RELATED"/>
    <property type="match status" value="1"/>
</dbReference>
<evidence type="ECO:0000256" key="3">
    <source>
        <dbReference type="ARBA" id="ARBA00022729"/>
    </source>
</evidence>
<evidence type="ECO:0000256" key="4">
    <source>
        <dbReference type="ARBA" id="ARBA00023263"/>
    </source>
</evidence>
<dbReference type="Gene3D" id="2.60.40.1090">
    <property type="entry name" value="Fimbrial-type adhesion domain"/>
    <property type="match status" value="1"/>
</dbReference>